<dbReference type="EMBL" id="BLWC01000001">
    <property type="protein sequence ID" value="GFN00920.1"/>
    <property type="molecule type" value="Genomic_DNA"/>
</dbReference>
<gene>
    <name evidence="1" type="ORF">Sfulv_57300</name>
</gene>
<protein>
    <submittedName>
        <fullName evidence="1">Uncharacterized protein</fullName>
    </submittedName>
</protein>
<keyword evidence="2" id="KW-1185">Reference proteome</keyword>
<dbReference type="AlphaFoldDB" id="A0A7J0CEJ7"/>
<sequence>MWQTWGHPIDCRGRAPNRPVRRAPPVPVNGALAPDAVPVCENVTETPSPGYVTGRRIVSCSR</sequence>
<reference evidence="1 2" key="1">
    <citation type="submission" date="2020-05" db="EMBL/GenBank/DDBJ databases">
        <title>Whole genome shotgun sequence of Streptomyces fulvorobeus NBRC 15897.</title>
        <authorList>
            <person name="Komaki H."/>
            <person name="Tamura T."/>
        </authorList>
    </citation>
    <scope>NUCLEOTIDE SEQUENCE [LARGE SCALE GENOMIC DNA]</scope>
    <source>
        <strain evidence="1 2">NBRC 15897</strain>
    </source>
</reference>
<evidence type="ECO:0000313" key="2">
    <source>
        <dbReference type="Proteomes" id="UP000498980"/>
    </source>
</evidence>
<accession>A0A7J0CEJ7</accession>
<organism evidence="1 2">
    <name type="scientific">Streptomyces fulvorobeus</name>
    <dbReference type="NCBI Taxonomy" id="284028"/>
    <lineage>
        <taxon>Bacteria</taxon>
        <taxon>Bacillati</taxon>
        <taxon>Actinomycetota</taxon>
        <taxon>Actinomycetes</taxon>
        <taxon>Kitasatosporales</taxon>
        <taxon>Streptomycetaceae</taxon>
        <taxon>Streptomyces</taxon>
    </lineage>
</organism>
<evidence type="ECO:0000313" key="1">
    <source>
        <dbReference type="EMBL" id="GFN00920.1"/>
    </source>
</evidence>
<proteinExistence type="predicted"/>
<name>A0A7J0CEJ7_9ACTN</name>
<comment type="caution">
    <text evidence="1">The sequence shown here is derived from an EMBL/GenBank/DDBJ whole genome shotgun (WGS) entry which is preliminary data.</text>
</comment>
<dbReference type="Proteomes" id="UP000498980">
    <property type="component" value="Unassembled WGS sequence"/>
</dbReference>